<accession>A0A4R5KLR7</accession>
<gene>
    <name evidence="1" type="ORF">E1757_17260</name>
</gene>
<dbReference type="SUPFAM" id="SSF69318">
    <property type="entry name" value="Integrin alpha N-terminal domain"/>
    <property type="match status" value="1"/>
</dbReference>
<comment type="caution">
    <text evidence="1">The sequence shown here is derived from an EMBL/GenBank/DDBJ whole genome shotgun (WGS) entry which is preliminary data.</text>
</comment>
<proteinExistence type="predicted"/>
<dbReference type="Proteomes" id="UP000295636">
    <property type="component" value="Unassembled WGS sequence"/>
</dbReference>
<dbReference type="EMBL" id="SMRT01000008">
    <property type="protein sequence ID" value="TDF96152.1"/>
    <property type="molecule type" value="Genomic_DNA"/>
</dbReference>
<organism evidence="1 2">
    <name type="scientific">Paenibacillus piri</name>
    <dbReference type="NCBI Taxonomy" id="2547395"/>
    <lineage>
        <taxon>Bacteria</taxon>
        <taxon>Bacillati</taxon>
        <taxon>Bacillota</taxon>
        <taxon>Bacilli</taxon>
        <taxon>Bacillales</taxon>
        <taxon>Paenibacillaceae</taxon>
        <taxon>Paenibacillus</taxon>
    </lineage>
</organism>
<dbReference type="AlphaFoldDB" id="A0A4R5KLR7"/>
<dbReference type="GO" id="GO:0016829">
    <property type="term" value="F:lyase activity"/>
    <property type="evidence" value="ECO:0007669"/>
    <property type="project" value="UniProtKB-KW"/>
</dbReference>
<evidence type="ECO:0000313" key="1">
    <source>
        <dbReference type="EMBL" id="TDF96152.1"/>
    </source>
</evidence>
<dbReference type="OrthoDB" id="2056535at2"/>
<evidence type="ECO:0000313" key="2">
    <source>
        <dbReference type="Proteomes" id="UP000295636"/>
    </source>
</evidence>
<reference evidence="1 2" key="1">
    <citation type="submission" date="2019-03" db="EMBL/GenBank/DDBJ databases">
        <title>This is whole genome sequence of Paenibacillus sp MS74 strain.</title>
        <authorList>
            <person name="Trinh H.N."/>
        </authorList>
    </citation>
    <scope>NUCLEOTIDE SEQUENCE [LARGE SCALE GENOMIC DNA]</scope>
    <source>
        <strain evidence="1 2">MS74</strain>
    </source>
</reference>
<keyword evidence="2" id="KW-1185">Reference proteome</keyword>
<protein>
    <submittedName>
        <fullName evidence="1">Polysaccharide lyase 11</fullName>
    </submittedName>
</protein>
<name>A0A4R5KLR7_9BACL</name>
<dbReference type="RefSeq" id="WP_133230306.1">
    <property type="nucleotide sequence ID" value="NZ_SMRT01000008.1"/>
</dbReference>
<dbReference type="InterPro" id="IPR028994">
    <property type="entry name" value="Integrin_alpha_N"/>
</dbReference>
<keyword evidence="1" id="KW-0456">Lyase</keyword>
<sequence length="461" mass="51548">MVNSTKQVKLEKVMELSVGQKLGQLRAIPVQLGGGKQAFLAVYSADFDVDPSVNMFFYPTDTLKMMLFTETGEVLWKRELGKTVVPGIWFCPVYPFDLDGDGVDELWFVNNLNEQHPFAVPFYRLERLDAATGETTGQWPWPNDGGKEQPLSCTFRNFIVGGYAHGEPVLVTAQGTYWSMYLQGWKPDMSPRWEFKVDKDEAGARGSHVTPVIDLNGDGVDELMWGERCIELDTGKELFCADRDVYAGHSDVVQPILNLNQNRWSLFTVRESDPTATPRVVAFDEHGNRKWGDVEAGHMDIGWAARLQDDRSHVTMAIRIGAKTCGPDGRFHQNMDEFIYDAETGKPYELPFSVYRTIPVDINGDGYHELVRGMPAGDGELFDRHGVSYGSVGGTVAMASKFMNLPGEQILSFLPDGTVTIWADRNAEDGPEAVARYSDPYYKACQRLYAVGYNLYIVAGL</sequence>